<dbReference type="EMBL" id="JACGWK010000730">
    <property type="protein sequence ID" value="KAL0295278.1"/>
    <property type="molecule type" value="Genomic_DNA"/>
</dbReference>
<name>A0AAW2JMQ2_9LAMI</name>
<dbReference type="Pfam" id="PF00078">
    <property type="entry name" value="RVT_1"/>
    <property type="match status" value="1"/>
</dbReference>
<dbReference type="CDD" id="cd01650">
    <property type="entry name" value="RT_nLTR_like"/>
    <property type="match status" value="1"/>
</dbReference>
<protein>
    <recommendedName>
        <fullName evidence="1">Reverse transcriptase domain-containing protein</fullName>
    </recommendedName>
</protein>
<dbReference type="AlphaFoldDB" id="A0AAW2JMQ2"/>
<proteinExistence type="predicted"/>
<dbReference type="PANTHER" id="PTHR19446">
    <property type="entry name" value="REVERSE TRANSCRIPTASES"/>
    <property type="match status" value="1"/>
</dbReference>
<dbReference type="InterPro" id="IPR000477">
    <property type="entry name" value="RT_dom"/>
</dbReference>
<gene>
    <name evidence="2" type="ORF">Sangu_2511200</name>
</gene>
<feature type="domain" description="Reverse transcriptase" evidence="1">
    <location>
        <begin position="137"/>
        <end position="236"/>
    </location>
</feature>
<reference evidence="2" key="2">
    <citation type="journal article" date="2024" name="Plant">
        <title>Genomic evolution and insights into agronomic trait innovations of Sesamum species.</title>
        <authorList>
            <person name="Miao H."/>
            <person name="Wang L."/>
            <person name="Qu L."/>
            <person name="Liu H."/>
            <person name="Sun Y."/>
            <person name="Le M."/>
            <person name="Wang Q."/>
            <person name="Wei S."/>
            <person name="Zheng Y."/>
            <person name="Lin W."/>
            <person name="Duan Y."/>
            <person name="Cao H."/>
            <person name="Xiong S."/>
            <person name="Wang X."/>
            <person name="Wei L."/>
            <person name="Li C."/>
            <person name="Ma Q."/>
            <person name="Ju M."/>
            <person name="Zhao R."/>
            <person name="Li G."/>
            <person name="Mu C."/>
            <person name="Tian Q."/>
            <person name="Mei H."/>
            <person name="Zhang T."/>
            <person name="Gao T."/>
            <person name="Zhang H."/>
        </authorList>
    </citation>
    <scope>NUCLEOTIDE SEQUENCE</scope>
    <source>
        <strain evidence="2">G01</strain>
    </source>
</reference>
<evidence type="ECO:0000313" key="2">
    <source>
        <dbReference type="EMBL" id="KAL0295278.1"/>
    </source>
</evidence>
<evidence type="ECO:0000259" key="1">
    <source>
        <dbReference type="Pfam" id="PF00078"/>
    </source>
</evidence>
<comment type="caution">
    <text evidence="2">The sequence shown here is derived from an EMBL/GenBank/DDBJ whole genome shotgun (WGS) entry which is preliminary data.</text>
</comment>
<reference evidence="2" key="1">
    <citation type="submission" date="2020-06" db="EMBL/GenBank/DDBJ databases">
        <authorList>
            <person name="Li T."/>
            <person name="Hu X."/>
            <person name="Zhang T."/>
            <person name="Song X."/>
            <person name="Zhang H."/>
            <person name="Dai N."/>
            <person name="Sheng W."/>
            <person name="Hou X."/>
            <person name="Wei L."/>
        </authorList>
    </citation>
    <scope>NUCLEOTIDE SEQUENCE</scope>
    <source>
        <strain evidence="2">G01</strain>
        <tissue evidence="2">Leaf</tissue>
    </source>
</reference>
<organism evidence="2">
    <name type="scientific">Sesamum angustifolium</name>
    <dbReference type="NCBI Taxonomy" id="2727405"/>
    <lineage>
        <taxon>Eukaryota</taxon>
        <taxon>Viridiplantae</taxon>
        <taxon>Streptophyta</taxon>
        <taxon>Embryophyta</taxon>
        <taxon>Tracheophyta</taxon>
        <taxon>Spermatophyta</taxon>
        <taxon>Magnoliopsida</taxon>
        <taxon>eudicotyledons</taxon>
        <taxon>Gunneridae</taxon>
        <taxon>Pentapetalae</taxon>
        <taxon>asterids</taxon>
        <taxon>lamiids</taxon>
        <taxon>Lamiales</taxon>
        <taxon>Pedaliaceae</taxon>
        <taxon>Sesamum</taxon>
    </lineage>
</organism>
<sequence length="427" mass="47749">MVKRNATRNSILAITKADGSIITSVPDIAQEFVDFYTLLLGIEDQTRPVDDEVFHWGPSLTSELASNLYRAVTPAEVKTVIFQISDNKAPDPDSYTSCFFKKAWNIMGDFICRAVMDFFRSGRMLRQLNHTIIALVPKSEHSLSVANYRPISCCNVIYKVITKIIADCLSPALEQLIDSSQAAFVGGRNIIDNIFLAQEMVQQYSRKRISPHYTISVNLRKAFDSVSWTFLSRVLHGDVSGLAVNTAKSNIFKVGIQDDILDRVLAMTEFARGHMPVRPAGAYMLRYLGCGVLLAPSLPSSQWQLLKRSTVCAGPSYGIPREHQWPGRKFAIRRRKAVWVFGISNPGMLLSLPESYGTFIARQTPYGPSGSMRFTSGRPRFRTGSRRRATLHSFDDLPRSETGLSQTSVLQTQQSNIWKSGPIARDL</sequence>
<accession>A0AAW2JMQ2</accession>